<dbReference type="eggNOG" id="COG0239">
    <property type="taxonomic scope" value="Bacteria"/>
</dbReference>
<dbReference type="PANTHER" id="PTHR28259:SF1">
    <property type="entry name" value="FLUORIDE EXPORT PROTEIN 1-RELATED"/>
    <property type="match status" value="1"/>
</dbReference>
<evidence type="ECO:0000256" key="8">
    <source>
        <dbReference type="ARBA" id="ARBA00035585"/>
    </source>
</evidence>
<keyword evidence="9" id="KW-0915">Sodium</keyword>
<dbReference type="PANTHER" id="PTHR28259">
    <property type="entry name" value="FLUORIDE EXPORT PROTEIN 1-RELATED"/>
    <property type="match status" value="1"/>
</dbReference>
<protein>
    <recommendedName>
        <fullName evidence="9">Fluoride-specific ion channel FluC</fullName>
    </recommendedName>
</protein>
<sequence precursor="true">MWAGVAVGGALGALARYALTLWAARVWSAFPLGTLGINVVGSFLLGVTVALAARAAVPDAWRVVFGTGFLGAFTTFSTFSVDSVRLAQAGEWRAFAGYLGGHVLLGLLAAAAGLLIGSGRAV</sequence>
<feature type="transmembrane region" description="Helical" evidence="9">
    <location>
        <begin position="99"/>
        <end position="117"/>
    </location>
</feature>
<evidence type="ECO:0000256" key="4">
    <source>
        <dbReference type="ARBA" id="ARBA00022989"/>
    </source>
</evidence>
<comment type="subcellular location">
    <subcellularLocation>
        <location evidence="1 9">Cell membrane</location>
        <topology evidence="1 9">Multi-pass membrane protein</topology>
    </subcellularLocation>
</comment>
<dbReference type="STRING" id="709986.Deima_3112"/>
<keyword evidence="6 9" id="KW-0407">Ion channel</keyword>
<dbReference type="GO" id="GO:0140114">
    <property type="term" value="P:cellular detoxification of fluoride"/>
    <property type="evidence" value="ECO:0007669"/>
    <property type="project" value="UniProtKB-UniRule"/>
</dbReference>
<dbReference type="Proteomes" id="UP000008635">
    <property type="component" value="Chromosome"/>
</dbReference>
<evidence type="ECO:0000256" key="7">
    <source>
        <dbReference type="ARBA" id="ARBA00035120"/>
    </source>
</evidence>
<dbReference type="GO" id="GO:0046872">
    <property type="term" value="F:metal ion binding"/>
    <property type="evidence" value="ECO:0007669"/>
    <property type="project" value="UniProtKB-KW"/>
</dbReference>
<dbReference type="EMBL" id="CP002454">
    <property type="protein sequence ID" value="ADV68741.1"/>
    <property type="molecule type" value="Genomic_DNA"/>
</dbReference>
<name>E8UC80_DEIML</name>
<dbReference type="GO" id="GO:0062054">
    <property type="term" value="F:fluoride channel activity"/>
    <property type="evidence" value="ECO:0007669"/>
    <property type="project" value="UniProtKB-UniRule"/>
</dbReference>
<gene>
    <name evidence="9" type="primary">fluC</name>
    <name evidence="9" type="synonym">crcB</name>
    <name evidence="10" type="ordered locus">Deima_3112</name>
</gene>
<keyword evidence="9" id="KW-0813">Transport</keyword>
<keyword evidence="2 9" id="KW-1003">Cell membrane</keyword>
<comment type="function">
    <text evidence="9">Fluoride-specific ion channel. Important for reducing fluoride concentration in the cell, thus reducing its toxicity.</text>
</comment>
<keyword evidence="9" id="KW-0479">Metal-binding</keyword>
<dbReference type="HOGENOM" id="CLU_114342_2_3_0"/>
<comment type="catalytic activity">
    <reaction evidence="8">
        <text>fluoride(in) = fluoride(out)</text>
        <dbReference type="Rhea" id="RHEA:76159"/>
        <dbReference type="ChEBI" id="CHEBI:17051"/>
    </reaction>
    <physiologicalReaction direction="left-to-right" evidence="8">
        <dbReference type="Rhea" id="RHEA:76160"/>
    </physiologicalReaction>
</comment>
<reference evidence="11" key="2">
    <citation type="submission" date="2011-01" db="EMBL/GenBank/DDBJ databases">
        <title>The complete genome of Deinococcus maricopensis DSM 21211.</title>
        <authorList>
            <consortium name="US DOE Joint Genome Institute (JGI-PGF)"/>
            <person name="Lucas S."/>
            <person name="Copeland A."/>
            <person name="Lapidus A."/>
            <person name="Goodwin L."/>
            <person name="Pitluck S."/>
            <person name="Kyrpides N."/>
            <person name="Mavromatis K."/>
            <person name="Pagani I."/>
            <person name="Ivanova N."/>
            <person name="Ovchinnikova G."/>
            <person name="Zeytun A."/>
            <person name="Detter J.C."/>
            <person name="Han C."/>
            <person name="Land M."/>
            <person name="Hauser L."/>
            <person name="Markowitz V."/>
            <person name="Cheng J.-F."/>
            <person name="Hugenholtz P."/>
            <person name="Woyke T."/>
            <person name="Wu D."/>
            <person name="Pukall R."/>
            <person name="Gehrich-Schroeter G."/>
            <person name="Brambilla E."/>
            <person name="Klenk H.-P."/>
            <person name="Eisen J.A."/>
        </authorList>
    </citation>
    <scope>NUCLEOTIDE SEQUENCE [LARGE SCALE GENOMIC DNA]</scope>
    <source>
        <strain evidence="11">DSM 21211 / LMG 22137 / NRRL B-23946 / LB-34</strain>
    </source>
</reference>
<dbReference type="GO" id="GO:0005886">
    <property type="term" value="C:plasma membrane"/>
    <property type="evidence" value="ECO:0007669"/>
    <property type="project" value="UniProtKB-SubCell"/>
</dbReference>
<dbReference type="NCBIfam" id="TIGR00494">
    <property type="entry name" value="crcB"/>
    <property type="match status" value="1"/>
</dbReference>
<feature type="binding site" evidence="9">
    <location>
        <position position="71"/>
    </location>
    <ligand>
        <name>Na(+)</name>
        <dbReference type="ChEBI" id="CHEBI:29101"/>
        <note>structural</note>
    </ligand>
</feature>
<dbReference type="Pfam" id="PF02537">
    <property type="entry name" value="CRCB"/>
    <property type="match status" value="1"/>
</dbReference>
<feature type="binding site" evidence="9">
    <location>
        <position position="74"/>
    </location>
    <ligand>
        <name>Na(+)</name>
        <dbReference type="ChEBI" id="CHEBI:29101"/>
        <note>structural</note>
    </ligand>
</feature>
<keyword evidence="4 9" id="KW-1133">Transmembrane helix</keyword>
<dbReference type="AlphaFoldDB" id="E8UC80"/>
<feature type="transmembrane region" description="Helical" evidence="9">
    <location>
        <begin position="33"/>
        <end position="53"/>
    </location>
</feature>
<evidence type="ECO:0000256" key="2">
    <source>
        <dbReference type="ARBA" id="ARBA00022475"/>
    </source>
</evidence>
<proteinExistence type="inferred from homology"/>
<evidence type="ECO:0000313" key="11">
    <source>
        <dbReference type="Proteomes" id="UP000008635"/>
    </source>
</evidence>
<keyword evidence="11" id="KW-1185">Reference proteome</keyword>
<feature type="transmembrane region" description="Helical" evidence="9">
    <location>
        <begin position="60"/>
        <end position="79"/>
    </location>
</feature>
<dbReference type="InterPro" id="IPR003691">
    <property type="entry name" value="FluC"/>
</dbReference>
<comment type="activity regulation">
    <text evidence="9">Na(+) is not transported, but it plays an essential structural role and its presence is essential for fluoride channel function.</text>
</comment>
<comment type="similarity">
    <text evidence="7 9">Belongs to the fluoride channel Fluc/FEX (TC 1.A.43) family.</text>
</comment>
<reference evidence="10 11" key="1">
    <citation type="journal article" date="2011" name="Stand. Genomic Sci.">
        <title>Complete genome sequence of Deinococcus maricopensis type strain (LB-34).</title>
        <authorList>
            <person name="Pukall R."/>
            <person name="Zeytun A."/>
            <person name="Lucas S."/>
            <person name="Lapidus A."/>
            <person name="Hammon N."/>
            <person name="Deshpande S."/>
            <person name="Nolan M."/>
            <person name="Cheng J.F."/>
            <person name="Pitluck S."/>
            <person name="Liolios K."/>
            <person name="Pagani I."/>
            <person name="Mikhailova N."/>
            <person name="Ivanova N."/>
            <person name="Mavromatis K."/>
            <person name="Pati A."/>
            <person name="Tapia R."/>
            <person name="Han C."/>
            <person name="Goodwin L."/>
            <person name="Chen A."/>
            <person name="Palaniappan K."/>
            <person name="Land M."/>
            <person name="Hauser L."/>
            <person name="Chang Y.J."/>
            <person name="Jeffries C.D."/>
            <person name="Brambilla E.M."/>
            <person name="Rohde M."/>
            <person name="Goker M."/>
            <person name="Detter J.C."/>
            <person name="Woyke T."/>
            <person name="Bristow J."/>
            <person name="Eisen J.A."/>
            <person name="Markowitz V."/>
            <person name="Hugenholtz P."/>
            <person name="Kyrpides N.C."/>
            <person name="Klenk H.P."/>
        </authorList>
    </citation>
    <scope>NUCLEOTIDE SEQUENCE [LARGE SCALE GENOMIC DNA]</scope>
    <source>
        <strain evidence="11">DSM 21211 / LMG 22137 / NRRL B-23946 / LB-34</strain>
    </source>
</reference>
<dbReference type="OrthoDB" id="9815830at2"/>
<keyword evidence="3 9" id="KW-0812">Transmembrane</keyword>
<evidence type="ECO:0000256" key="9">
    <source>
        <dbReference type="HAMAP-Rule" id="MF_00454"/>
    </source>
</evidence>
<dbReference type="KEGG" id="dmr:Deima_3112"/>
<evidence type="ECO:0000256" key="5">
    <source>
        <dbReference type="ARBA" id="ARBA00023136"/>
    </source>
</evidence>
<evidence type="ECO:0000313" key="10">
    <source>
        <dbReference type="EMBL" id="ADV68741.1"/>
    </source>
</evidence>
<organism evidence="10 11">
    <name type="scientific">Deinococcus maricopensis (strain DSM 21211 / LMG 22137 / NRRL B-23946 / LB-34)</name>
    <dbReference type="NCBI Taxonomy" id="709986"/>
    <lineage>
        <taxon>Bacteria</taxon>
        <taxon>Thermotogati</taxon>
        <taxon>Deinococcota</taxon>
        <taxon>Deinococci</taxon>
        <taxon>Deinococcales</taxon>
        <taxon>Deinococcaceae</taxon>
        <taxon>Deinococcus</taxon>
    </lineage>
</organism>
<dbReference type="HAMAP" id="MF_00454">
    <property type="entry name" value="FluC"/>
    <property type="match status" value="1"/>
</dbReference>
<evidence type="ECO:0000256" key="3">
    <source>
        <dbReference type="ARBA" id="ARBA00022692"/>
    </source>
</evidence>
<evidence type="ECO:0000256" key="1">
    <source>
        <dbReference type="ARBA" id="ARBA00004651"/>
    </source>
</evidence>
<evidence type="ECO:0000256" key="6">
    <source>
        <dbReference type="ARBA" id="ARBA00023303"/>
    </source>
</evidence>
<keyword evidence="5 9" id="KW-0472">Membrane</keyword>
<keyword evidence="9" id="KW-0406">Ion transport</keyword>
<accession>E8UC80</accession>